<accession>A0A195B7G1</accession>
<evidence type="ECO:0000256" key="5">
    <source>
        <dbReference type="SAM" id="MobiDB-lite"/>
    </source>
</evidence>
<dbReference type="Pfam" id="PF00012">
    <property type="entry name" value="HSP70"/>
    <property type="match status" value="1"/>
</dbReference>
<dbReference type="KEGG" id="acoc:108689418"/>
<dbReference type="GO" id="GO:0005524">
    <property type="term" value="F:ATP binding"/>
    <property type="evidence" value="ECO:0007669"/>
    <property type="project" value="UniProtKB-KW"/>
</dbReference>
<keyword evidence="3" id="KW-0547">Nucleotide-binding</keyword>
<evidence type="ECO:0000259" key="6">
    <source>
        <dbReference type="Pfam" id="PF16087"/>
    </source>
</evidence>
<dbReference type="InterPro" id="IPR029048">
    <property type="entry name" value="HSP70_C_sf"/>
</dbReference>
<feature type="region of interest" description="Disordered" evidence="5">
    <location>
        <begin position="266"/>
        <end position="286"/>
    </location>
</feature>
<evidence type="ECO:0000256" key="4">
    <source>
        <dbReference type="ARBA" id="ARBA00022840"/>
    </source>
</evidence>
<comment type="similarity">
    <text evidence="2">Belongs to the heat shock protein 70 family.</text>
</comment>
<gene>
    <name evidence="7" type="ORF">ALC53_09233</name>
</gene>
<comment type="subcellular location">
    <subcellularLocation>
        <location evidence="1">Nucleus</location>
    </subcellularLocation>
</comment>
<evidence type="ECO:0000256" key="1">
    <source>
        <dbReference type="ARBA" id="ARBA00004123"/>
    </source>
</evidence>
<dbReference type="AlphaFoldDB" id="A0A195B7G1"/>
<dbReference type="STRING" id="520822.A0A195B7G1"/>
<dbReference type="OrthoDB" id="7554976at2759"/>
<dbReference type="GO" id="GO:0140662">
    <property type="term" value="F:ATP-dependent protein folding chaperone"/>
    <property type="evidence" value="ECO:0007669"/>
    <property type="project" value="InterPro"/>
</dbReference>
<evidence type="ECO:0000256" key="2">
    <source>
        <dbReference type="ARBA" id="ARBA00007381"/>
    </source>
</evidence>
<sequence>MAYSAHEYIDMVITYGACGGNGCATRRLYAERFPERKQPDSSAILRCIHRLRETGSVFVTPLFRQQCGVRRRVCIEEKILRAYENGKNVCQIARSFGVSRSNIYSILDRYEVRSSGLQQLEQDENQRDTCEDVSNVSAIEKSTDKENNIKITKNKSRLSKKEKTINETEKDRSEDKQQREKISAKNALELYCSNMKNTMDTIKNKINASDKEKVLFKCNEVISWLDTNQLAEKKKFVDKQKELEAICNPIVSKLYQSGEAPSDFLDIGGAESNPSGTGLTNEKVIK</sequence>
<feature type="compositionally biased region" description="Basic and acidic residues" evidence="5">
    <location>
        <begin position="159"/>
        <end position="180"/>
    </location>
</feature>
<dbReference type="SUPFAM" id="SSF100934">
    <property type="entry name" value="Heat shock protein 70kD (HSP70), C-terminal subdomain"/>
    <property type="match status" value="1"/>
</dbReference>
<dbReference type="EMBL" id="KQ976574">
    <property type="protein sequence ID" value="KYM80139.1"/>
    <property type="molecule type" value="Genomic_DNA"/>
</dbReference>
<dbReference type="SUPFAM" id="SSF100920">
    <property type="entry name" value="Heat shock protein 70kD (HSP70), peptide-binding domain"/>
    <property type="match status" value="1"/>
</dbReference>
<keyword evidence="7" id="KW-0346">Stress response</keyword>
<evidence type="ECO:0000256" key="3">
    <source>
        <dbReference type="ARBA" id="ARBA00022741"/>
    </source>
</evidence>
<keyword evidence="8" id="KW-1185">Reference proteome</keyword>
<dbReference type="Gene3D" id="2.60.34.10">
    <property type="entry name" value="Substrate Binding Domain Of DNAk, Chain A, domain 1"/>
    <property type="match status" value="1"/>
</dbReference>
<dbReference type="GO" id="GO:0005634">
    <property type="term" value="C:nucleus"/>
    <property type="evidence" value="ECO:0007669"/>
    <property type="project" value="UniProtKB-SubCell"/>
</dbReference>
<dbReference type="Proteomes" id="UP000078540">
    <property type="component" value="Unassembled WGS sequence"/>
</dbReference>
<reference evidence="7 8" key="1">
    <citation type="submission" date="2015-09" db="EMBL/GenBank/DDBJ databases">
        <title>Atta colombica WGS genome.</title>
        <authorList>
            <person name="Nygaard S."/>
            <person name="Hu H."/>
            <person name="Boomsma J."/>
            <person name="Zhang G."/>
        </authorList>
    </citation>
    <scope>NUCLEOTIDE SEQUENCE [LARGE SCALE GENOMIC DNA]</scope>
    <source>
        <strain evidence="7">Treedump-2</strain>
        <tissue evidence="7">Whole body</tissue>
    </source>
</reference>
<dbReference type="InterPro" id="IPR032135">
    <property type="entry name" value="DUF4817"/>
</dbReference>
<organism evidence="7 8">
    <name type="scientific">Atta colombica</name>
    <dbReference type="NCBI Taxonomy" id="520822"/>
    <lineage>
        <taxon>Eukaryota</taxon>
        <taxon>Metazoa</taxon>
        <taxon>Ecdysozoa</taxon>
        <taxon>Arthropoda</taxon>
        <taxon>Hexapoda</taxon>
        <taxon>Insecta</taxon>
        <taxon>Pterygota</taxon>
        <taxon>Neoptera</taxon>
        <taxon>Endopterygota</taxon>
        <taxon>Hymenoptera</taxon>
        <taxon>Apocrita</taxon>
        <taxon>Aculeata</taxon>
        <taxon>Formicoidea</taxon>
        <taxon>Formicidae</taxon>
        <taxon>Myrmicinae</taxon>
        <taxon>Atta</taxon>
    </lineage>
</organism>
<dbReference type="InterPro" id="IPR009057">
    <property type="entry name" value="Homeodomain-like_sf"/>
</dbReference>
<dbReference type="InterPro" id="IPR013126">
    <property type="entry name" value="Hsp_70_fam"/>
</dbReference>
<feature type="domain" description="DUF4817" evidence="6">
    <location>
        <begin position="4"/>
        <end position="57"/>
    </location>
</feature>
<name>A0A195B7G1_9HYME</name>
<feature type="region of interest" description="Disordered" evidence="5">
    <location>
        <begin position="147"/>
        <end position="180"/>
    </location>
</feature>
<dbReference type="InterPro" id="IPR029047">
    <property type="entry name" value="HSP70_peptide-bd_sf"/>
</dbReference>
<keyword evidence="4" id="KW-0067">ATP-binding</keyword>
<evidence type="ECO:0000313" key="8">
    <source>
        <dbReference type="Proteomes" id="UP000078540"/>
    </source>
</evidence>
<evidence type="ECO:0000313" key="7">
    <source>
        <dbReference type="EMBL" id="KYM80139.1"/>
    </source>
</evidence>
<dbReference type="Pfam" id="PF13384">
    <property type="entry name" value="HTH_23"/>
    <property type="match status" value="1"/>
</dbReference>
<dbReference type="SUPFAM" id="SSF46689">
    <property type="entry name" value="Homeodomain-like"/>
    <property type="match status" value="1"/>
</dbReference>
<dbReference type="Pfam" id="PF16087">
    <property type="entry name" value="DUF4817"/>
    <property type="match status" value="1"/>
</dbReference>
<proteinExistence type="inferred from homology"/>
<dbReference type="Gene3D" id="1.20.1270.10">
    <property type="match status" value="1"/>
</dbReference>
<protein>
    <submittedName>
        <fullName evidence="7">Heat shock 70 kDa protein cognate 4</fullName>
    </submittedName>
</protein>
<dbReference type="Gene3D" id="1.10.10.60">
    <property type="entry name" value="Homeodomain-like"/>
    <property type="match status" value="1"/>
</dbReference>